<protein>
    <submittedName>
        <fullName evidence="2">Alpha/beta hydrolase</fullName>
    </submittedName>
</protein>
<dbReference type="EMBL" id="JAUHTC010000007">
    <property type="protein sequence ID" value="MDN4516470.1"/>
    <property type="molecule type" value="Genomic_DNA"/>
</dbReference>
<name>A0ABT8H7F5_MYCAO</name>
<dbReference type="Gene3D" id="3.40.50.1820">
    <property type="entry name" value="alpha/beta hydrolase"/>
    <property type="match status" value="1"/>
</dbReference>
<dbReference type="Pfam" id="PF00561">
    <property type="entry name" value="Abhydrolase_1"/>
    <property type="match status" value="1"/>
</dbReference>
<accession>A0ABT8H7F5</accession>
<keyword evidence="2" id="KW-0378">Hydrolase</keyword>
<dbReference type="RefSeq" id="WP_011777438.1">
    <property type="nucleotide sequence ID" value="NZ_CP070380.1"/>
</dbReference>
<keyword evidence="3" id="KW-1185">Reference proteome</keyword>
<dbReference type="PANTHER" id="PTHR43433">
    <property type="entry name" value="HYDROLASE, ALPHA/BETA FOLD FAMILY PROTEIN"/>
    <property type="match status" value="1"/>
</dbReference>
<feature type="domain" description="AB hydrolase-1" evidence="1">
    <location>
        <begin position="31"/>
        <end position="276"/>
    </location>
</feature>
<gene>
    <name evidence="2" type="ORF">QYF68_01335</name>
</gene>
<dbReference type="InterPro" id="IPR050471">
    <property type="entry name" value="AB_hydrolase"/>
</dbReference>
<sequence length="310" mass="32450">MTSEQIAHGVGPDRLDIAYRRHGHSGDPAAVLIMGIAAQLVNWPPEFIRALTDRGLQVIVFDNRDTGRSTHLDSAPADLSAVQAGDLTSVSYTLSDMAADTVGLMDHLGIRAAHLVGASMGGAIAQTIAIEHPDRTLSLSSMMSTTGAPEVGAAHPDVMAALFGEPPVTTREEEAARAIRAATVVGSPAYPPDPAAIARRAGIAYDRSHDIAGITRNAVAVVASGDRTGALRTLKIPTLVIHGRADRMCDPSGGRATAAAIPGAQLELIDGMGHDIPAPLYDRIADLIAENARRSDHLQFKTRAPSTHTP</sequence>
<organism evidence="2 3">
    <name type="scientific">Mycolicibacterium austroafricanum</name>
    <name type="common">Mycobacterium austroafricanum</name>
    <dbReference type="NCBI Taxonomy" id="39687"/>
    <lineage>
        <taxon>Bacteria</taxon>
        <taxon>Bacillati</taxon>
        <taxon>Actinomycetota</taxon>
        <taxon>Actinomycetes</taxon>
        <taxon>Mycobacteriales</taxon>
        <taxon>Mycobacteriaceae</taxon>
        <taxon>Mycolicibacterium</taxon>
    </lineage>
</organism>
<evidence type="ECO:0000313" key="3">
    <source>
        <dbReference type="Proteomes" id="UP001172687"/>
    </source>
</evidence>
<evidence type="ECO:0000259" key="1">
    <source>
        <dbReference type="Pfam" id="PF00561"/>
    </source>
</evidence>
<evidence type="ECO:0000313" key="2">
    <source>
        <dbReference type="EMBL" id="MDN4516470.1"/>
    </source>
</evidence>
<dbReference type="Proteomes" id="UP001172687">
    <property type="component" value="Unassembled WGS sequence"/>
</dbReference>
<comment type="caution">
    <text evidence="2">The sequence shown here is derived from an EMBL/GenBank/DDBJ whole genome shotgun (WGS) entry which is preliminary data.</text>
</comment>
<proteinExistence type="predicted"/>
<dbReference type="InterPro" id="IPR000073">
    <property type="entry name" value="AB_hydrolase_1"/>
</dbReference>
<dbReference type="SUPFAM" id="SSF53474">
    <property type="entry name" value="alpha/beta-Hydrolases"/>
    <property type="match status" value="1"/>
</dbReference>
<dbReference type="GO" id="GO:0016787">
    <property type="term" value="F:hydrolase activity"/>
    <property type="evidence" value="ECO:0007669"/>
    <property type="project" value="UniProtKB-KW"/>
</dbReference>
<dbReference type="InterPro" id="IPR029058">
    <property type="entry name" value="AB_hydrolase_fold"/>
</dbReference>
<reference evidence="2" key="1">
    <citation type="submission" date="2023-07" db="EMBL/GenBank/DDBJ databases">
        <title>Degradation of tert-butanol by M. austroafricanum TBA100.</title>
        <authorList>
            <person name="Helbich S."/>
            <person name="Vainshtein Y."/>
        </authorList>
    </citation>
    <scope>NUCLEOTIDE SEQUENCE</scope>
    <source>
        <strain evidence="2">TBA100</strain>
    </source>
</reference>
<dbReference type="PANTHER" id="PTHR43433:SF5">
    <property type="entry name" value="AB HYDROLASE-1 DOMAIN-CONTAINING PROTEIN"/>
    <property type="match status" value="1"/>
</dbReference>